<name>A0A6P5JXY1_PHACI</name>
<feature type="region of interest" description="Disordered" evidence="2">
    <location>
        <begin position="19"/>
        <end position="205"/>
    </location>
</feature>
<gene>
    <name evidence="4" type="primary">CCDC185</name>
</gene>
<dbReference type="GeneID" id="110205408"/>
<dbReference type="AlphaFoldDB" id="A0A6P5JXY1"/>
<dbReference type="OMA" id="WAVPVCR"/>
<protein>
    <submittedName>
        <fullName evidence="4">Coiled-coil domain-containing protein 185</fullName>
    </submittedName>
</protein>
<keyword evidence="3" id="KW-1185">Reference proteome</keyword>
<sequence length="613" mass="72134">MEGTGRFSPLPLSYLEVYDHKPLGGEPAPLPLKGEAPILSKEGAARLGAQQAHHSPTPQPQRRLFCSSPRESRSLTDVSQTPRDRTRRQLPRSRRPDDDREAAARSLRLGRADYNLAWQQPPHQQRRVLSGKKDTPAPTPRGDYTTPRGTLNLEREPSGDQWATTVNRGMGHWVPSSTSLDKSALPSKELRVRASSQEPRAETRSQLVEHCGQYSQTQTATKEPELEPFQNLKDAHSESMIPARDKKIVSLMLERLKKARKIQELQHEASETWEEVKRSNQRFQVMMEKERQQQLSKSKEQWERQKEERRARLSKEQQERLETWEKEMALRESKWKRQVQEQESQRRKKLERARVQADYRKQCQEQMLKEKEVLQKDLREQNIQQLQKMVQACYKRQLKNLGGRKKLQESNLDSSASHQFRKVLLDSQNKAEEILRRLSIEQRSQRSQEIHQRLIEERHRELKEKAQKEEEHLLLAKWRAEETDEQKKLHKKMLVKLGDLKIQQARDNVHKNIKDKADRIRESNFLREKNHYFLKQKAEEEAKCHIEGIKEAIKRKEQKMNQISREKDASIEESRKIAQASWQMREKVKALQISFDQMAWEAQFSASLHQGSH</sequence>
<evidence type="ECO:0000313" key="4">
    <source>
        <dbReference type="RefSeq" id="XP_020837676.1"/>
    </source>
</evidence>
<accession>A0A6P5JXY1</accession>
<dbReference type="PANTHER" id="PTHR33663:SF3">
    <property type="entry name" value="COILED-COIL DOMAIN-CONTAINING PROTEIN 185"/>
    <property type="match status" value="1"/>
</dbReference>
<dbReference type="Proteomes" id="UP000515140">
    <property type="component" value="Unplaced"/>
</dbReference>
<evidence type="ECO:0000313" key="3">
    <source>
        <dbReference type="Proteomes" id="UP000515140"/>
    </source>
</evidence>
<dbReference type="InParanoid" id="A0A6P5JXY1"/>
<evidence type="ECO:0000256" key="2">
    <source>
        <dbReference type="SAM" id="MobiDB-lite"/>
    </source>
</evidence>
<dbReference type="PANTHER" id="PTHR33663">
    <property type="entry name" value="COILED-COIL DOMAIN-CONTAINING PROTEIN 177"/>
    <property type="match status" value="1"/>
</dbReference>
<dbReference type="CTD" id="164127"/>
<dbReference type="InterPro" id="IPR029090">
    <property type="entry name" value="DUF4659"/>
</dbReference>
<organism evidence="3 4">
    <name type="scientific">Phascolarctos cinereus</name>
    <name type="common">Koala</name>
    <dbReference type="NCBI Taxonomy" id="38626"/>
    <lineage>
        <taxon>Eukaryota</taxon>
        <taxon>Metazoa</taxon>
        <taxon>Chordata</taxon>
        <taxon>Craniata</taxon>
        <taxon>Vertebrata</taxon>
        <taxon>Euteleostomi</taxon>
        <taxon>Mammalia</taxon>
        <taxon>Metatheria</taxon>
        <taxon>Diprotodontia</taxon>
        <taxon>Phascolarctidae</taxon>
        <taxon>Phascolarctos</taxon>
    </lineage>
</organism>
<reference evidence="4" key="1">
    <citation type="submission" date="2025-08" db="UniProtKB">
        <authorList>
            <consortium name="RefSeq"/>
        </authorList>
    </citation>
    <scope>IDENTIFICATION</scope>
    <source>
        <tissue evidence="4">Spleen</tissue>
    </source>
</reference>
<dbReference type="RefSeq" id="XP_020837676.1">
    <property type="nucleotide sequence ID" value="XM_020982017.1"/>
</dbReference>
<dbReference type="KEGG" id="pcw:110205408"/>
<feature type="compositionally biased region" description="Basic and acidic residues" evidence="2">
    <location>
        <begin position="94"/>
        <end position="103"/>
    </location>
</feature>
<dbReference type="FunCoup" id="A0A6P5JXY1">
    <property type="interactions" value="9"/>
</dbReference>
<evidence type="ECO:0000256" key="1">
    <source>
        <dbReference type="SAM" id="Coils"/>
    </source>
</evidence>
<feature type="region of interest" description="Disordered" evidence="2">
    <location>
        <begin position="292"/>
        <end position="318"/>
    </location>
</feature>
<proteinExistence type="predicted"/>
<feature type="coiled-coil region" evidence="1">
    <location>
        <begin position="535"/>
        <end position="573"/>
    </location>
</feature>
<keyword evidence="1" id="KW-0175">Coiled coil</keyword>
<dbReference type="Pfam" id="PF15558">
    <property type="entry name" value="DUF4659"/>
    <property type="match status" value="1"/>
</dbReference>